<dbReference type="EMBL" id="JAAGNN010000004">
    <property type="protein sequence ID" value="KAF4089906.1"/>
    <property type="molecule type" value="Genomic_DNA"/>
</dbReference>
<dbReference type="AlphaFoldDB" id="A0A7J6B4R3"/>
<dbReference type="Proteomes" id="UP000593565">
    <property type="component" value="Unassembled WGS sequence"/>
</dbReference>
<evidence type="ECO:0000313" key="2">
    <source>
        <dbReference type="Proteomes" id="UP000593565"/>
    </source>
</evidence>
<gene>
    <name evidence="1" type="ORF">AMELA_G00043670</name>
</gene>
<accession>A0A7J6B4R3</accession>
<evidence type="ECO:0000313" key="1">
    <source>
        <dbReference type="EMBL" id="KAF4089906.1"/>
    </source>
</evidence>
<sequence>MIWADRVNGGGLSGVSFLFPGSYSRFYTGELFQRYLKLQASEEIRHTYVNRSGVEKGLPMETRFAY</sequence>
<name>A0A7J6B4R3_AMEME</name>
<reference evidence="1 2" key="1">
    <citation type="submission" date="2020-02" db="EMBL/GenBank/DDBJ databases">
        <title>A chromosome-scale genome assembly of the black bullhead catfish (Ameiurus melas).</title>
        <authorList>
            <person name="Wen M."/>
            <person name="Zham M."/>
            <person name="Cabau C."/>
            <person name="Klopp C."/>
            <person name="Donnadieu C."/>
            <person name="Roques C."/>
            <person name="Bouchez O."/>
            <person name="Lampietro C."/>
            <person name="Jouanno E."/>
            <person name="Herpin A."/>
            <person name="Louis A."/>
            <person name="Berthelot C."/>
            <person name="Parey E."/>
            <person name="Roest-Crollius H."/>
            <person name="Braasch I."/>
            <person name="Postlethwait J."/>
            <person name="Robinson-Rechavi M."/>
            <person name="Echchiki A."/>
            <person name="Begum T."/>
            <person name="Montfort J."/>
            <person name="Schartl M."/>
            <person name="Bobe J."/>
            <person name="Guiguen Y."/>
        </authorList>
    </citation>
    <scope>NUCLEOTIDE SEQUENCE [LARGE SCALE GENOMIC DNA]</scope>
    <source>
        <strain evidence="1">M_S1</strain>
        <tissue evidence="1">Blood</tissue>
    </source>
</reference>
<organism evidence="1 2">
    <name type="scientific">Ameiurus melas</name>
    <name type="common">Black bullhead</name>
    <name type="synonym">Silurus melas</name>
    <dbReference type="NCBI Taxonomy" id="219545"/>
    <lineage>
        <taxon>Eukaryota</taxon>
        <taxon>Metazoa</taxon>
        <taxon>Chordata</taxon>
        <taxon>Craniata</taxon>
        <taxon>Vertebrata</taxon>
        <taxon>Euteleostomi</taxon>
        <taxon>Actinopterygii</taxon>
        <taxon>Neopterygii</taxon>
        <taxon>Teleostei</taxon>
        <taxon>Ostariophysi</taxon>
        <taxon>Siluriformes</taxon>
        <taxon>Ictaluridae</taxon>
        <taxon>Ameiurus</taxon>
    </lineage>
</organism>
<comment type="caution">
    <text evidence="1">The sequence shown here is derived from an EMBL/GenBank/DDBJ whole genome shotgun (WGS) entry which is preliminary data.</text>
</comment>
<protein>
    <submittedName>
        <fullName evidence="1">Uncharacterized protein</fullName>
    </submittedName>
</protein>
<keyword evidence="2" id="KW-1185">Reference proteome</keyword>
<proteinExistence type="predicted"/>